<evidence type="ECO:0000313" key="2">
    <source>
        <dbReference type="Proteomes" id="UP000032534"/>
    </source>
</evidence>
<accession>A0A0D7X5P2</accession>
<evidence type="ECO:0000313" key="1">
    <source>
        <dbReference type="EMBL" id="KJD46710.1"/>
    </source>
</evidence>
<name>A0A0D7X5P2_9BACL</name>
<keyword evidence="2" id="KW-1185">Reference proteome</keyword>
<dbReference type="EMBL" id="JTHP01000006">
    <property type="protein sequence ID" value="KJD46710.1"/>
    <property type="molecule type" value="Genomic_DNA"/>
</dbReference>
<proteinExistence type="predicted"/>
<dbReference type="AlphaFoldDB" id="A0A0D7X5P2"/>
<reference evidence="1 2" key="1">
    <citation type="submission" date="2014-11" db="EMBL/GenBank/DDBJ databases">
        <title>Draft Genome Sequences of Paenibacillus polymyxa NRRL B-30509 and Paenibacillus terrae NRRL B-30644, Strains from a Poultry Environment that Produce Tridecaptin A and Paenicidins.</title>
        <authorList>
            <person name="van Belkum M.J."/>
            <person name="Lohans C.T."/>
            <person name="Vederas J.C."/>
        </authorList>
    </citation>
    <scope>NUCLEOTIDE SEQUENCE [LARGE SCALE GENOMIC DNA]</scope>
    <source>
        <strain evidence="1 2">NRRL B-30644</strain>
    </source>
</reference>
<protein>
    <submittedName>
        <fullName evidence="1">Uncharacterized protein</fullName>
    </submittedName>
</protein>
<dbReference type="PATRIC" id="fig|159743.3.peg.1191"/>
<organism evidence="1 2">
    <name type="scientific">Paenibacillus terrae</name>
    <dbReference type="NCBI Taxonomy" id="159743"/>
    <lineage>
        <taxon>Bacteria</taxon>
        <taxon>Bacillati</taxon>
        <taxon>Bacillota</taxon>
        <taxon>Bacilli</taxon>
        <taxon>Bacillales</taxon>
        <taxon>Paenibacillaceae</taxon>
        <taxon>Paenibacillus</taxon>
    </lineage>
</organism>
<gene>
    <name evidence="1" type="ORF">QD47_05520</name>
</gene>
<dbReference type="Proteomes" id="UP000032534">
    <property type="component" value="Unassembled WGS sequence"/>
</dbReference>
<comment type="caution">
    <text evidence="1">The sequence shown here is derived from an EMBL/GenBank/DDBJ whole genome shotgun (WGS) entry which is preliminary data.</text>
</comment>
<sequence>MNELTRNIDQSHFKARSGAVGGVYSEWLKLEIINDPNILSAKIKKKRALRSIGWVTPYRNRFIVKLVSVDS</sequence>